<protein>
    <submittedName>
        <fullName evidence="2">Uncharacterized protein</fullName>
    </submittedName>
</protein>
<dbReference type="STRING" id="457427.SSOG_01605"/>
<keyword evidence="3" id="KW-1185">Reference proteome</keyword>
<feature type="compositionally biased region" description="Basic residues" evidence="1">
    <location>
        <begin position="30"/>
        <end position="50"/>
    </location>
</feature>
<proteinExistence type="predicted"/>
<gene>
    <name evidence="2" type="ORF">SSOG_01605</name>
</gene>
<feature type="region of interest" description="Disordered" evidence="1">
    <location>
        <begin position="1"/>
        <end position="61"/>
    </location>
</feature>
<organism evidence="2 3">
    <name type="scientific">Streptomyces himastatinicus ATCC 53653</name>
    <dbReference type="NCBI Taxonomy" id="457427"/>
    <lineage>
        <taxon>Bacteria</taxon>
        <taxon>Bacillati</taxon>
        <taxon>Actinomycetota</taxon>
        <taxon>Actinomycetes</taxon>
        <taxon>Kitasatosporales</taxon>
        <taxon>Streptomycetaceae</taxon>
        <taxon>Streptomyces</taxon>
        <taxon>Streptomyces violaceusniger group</taxon>
    </lineage>
</organism>
<dbReference type="Proteomes" id="UP000003963">
    <property type="component" value="Unassembled WGS sequence"/>
</dbReference>
<name>D9WPM8_9ACTN</name>
<sequence length="170" mass="18868">MRPGRVPARHGRRQHGRRGPVGKRVDRPRVPRRPPRLLTGRRRRRPRPPRPPRAETGWTAAGGDLVNVPRWLLRHRIKVEPYLGDSAYGPTYGPPVEDVPALVAENIRTVRDREGREVTSTAQIIAEPGLDCPAESRITLPDGRTTKAISVAHHTAPGLPVPQCTEVSAE</sequence>
<evidence type="ECO:0000313" key="3">
    <source>
        <dbReference type="Proteomes" id="UP000003963"/>
    </source>
</evidence>
<reference evidence="2 3" key="1">
    <citation type="submission" date="2009-02" db="EMBL/GenBank/DDBJ databases">
        <title>Annotation of Streptomyces hygroscopicus strain ATCC 53653.</title>
        <authorList>
            <consortium name="The Broad Institute Genome Sequencing Platform"/>
            <consortium name="Broad Institute Microbial Sequencing Center"/>
            <person name="Fischbach M."/>
            <person name="Godfrey P."/>
            <person name="Ward D."/>
            <person name="Young S."/>
            <person name="Zeng Q."/>
            <person name="Koehrsen M."/>
            <person name="Alvarado L."/>
            <person name="Berlin A.M."/>
            <person name="Bochicchio J."/>
            <person name="Borenstein D."/>
            <person name="Chapman S.B."/>
            <person name="Chen Z."/>
            <person name="Engels R."/>
            <person name="Freedman E."/>
            <person name="Gellesch M."/>
            <person name="Goldberg J."/>
            <person name="Griggs A."/>
            <person name="Gujja S."/>
            <person name="Heilman E.R."/>
            <person name="Heiman D.I."/>
            <person name="Hepburn T.A."/>
            <person name="Howarth C."/>
            <person name="Jen D."/>
            <person name="Larson L."/>
            <person name="Lewis B."/>
            <person name="Mehta T."/>
            <person name="Park D."/>
            <person name="Pearson M."/>
            <person name="Richards J."/>
            <person name="Roberts A."/>
            <person name="Saif S."/>
            <person name="Shea T.D."/>
            <person name="Shenoy N."/>
            <person name="Sisk P."/>
            <person name="Stolte C."/>
            <person name="Sykes S.N."/>
            <person name="Thomson T."/>
            <person name="Walk T."/>
            <person name="White J."/>
            <person name="Yandava C."/>
            <person name="Straight P."/>
            <person name="Clardy J."/>
            <person name="Hung D."/>
            <person name="Kolter R."/>
            <person name="Mekalanos J."/>
            <person name="Walker S."/>
            <person name="Walsh C.T."/>
            <person name="Wieland-Brown L.C."/>
            <person name="Haas B."/>
            <person name="Nusbaum C."/>
            <person name="Birren B."/>
        </authorList>
    </citation>
    <scope>NUCLEOTIDE SEQUENCE [LARGE SCALE GENOMIC DNA]</scope>
    <source>
        <strain evidence="2 3">ATCC 53653</strain>
    </source>
</reference>
<feature type="compositionally biased region" description="Basic residues" evidence="1">
    <location>
        <begin position="7"/>
        <end position="21"/>
    </location>
</feature>
<evidence type="ECO:0000313" key="2">
    <source>
        <dbReference type="EMBL" id="EFL21893.1"/>
    </source>
</evidence>
<accession>D9WPM8</accession>
<dbReference type="HOGENOM" id="CLU_1569809_0_0_11"/>
<evidence type="ECO:0000256" key="1">
    <source>
        <dbReference type="SAM" id="MobiDB-lite"/>
    </source>
</evidence>
<dbReference type="AlphaFoldDB" id="D9WPM8"/>
<dbReference type="EMBL" id="GG657754">
    <property type="protein sequence ID" value="EFL21893.1"/>
    <property type="molecule type" value="Genomic_DNA"/>
</dbReference>